<dbReference type="EMBL" id="AFUO01000001">
    <property type="protein sequence ID" value="EGR93680.1"/>
    <property type="molecule type" value="Genomic_DNA"/>
</dbReference>
<evidence type="ECO:0000313" key="1">
    <source>
        <dbReference type="EMBL" id="EGR93680.1"/>
    </source>
</evidence>
<sequence>MYLFVNRSGLMESSLYELFLSNRFFHPQTEVTFLNCDKIEGRGYSYEKISNLFIY</sequence>
<comment type="caution">
    <text evidence="1">The sequence shown here is derived from an EMBL/GenBank/DDBJ whole genome shotgun (WGS) entry which is preliminary data.</text>
</comment>
<reference evidence="1 2" key="1">
    <citation type="submission" date="2011-07" db="EMBL/GenBank/DDBJ databases">
        <authorList>
            <person name="Durkin A.S."/>
            <person name="Kim M."/>
            <person name="Radune D."/>
            <person name="Hostetler J."/>
            <person name="Torralba M."/>
            <person name="Gillis M."/>
            <person name="Methe B."/>
            <person name="Sutton G."/>
            <person name="Nelson K.E."/>
        </authorList>
    </citation>
    <scope>NUCLEOTIDE SEQUENCE [LARGE SCALE GENOMIC DNA]</scope>
    <source>
        <strain evidence="1 2">F0392</strain>
    </source>
</reference>
<dbReference type="AlphaFoldDB" id="F9NZ50"/>
<name>F9NZ50_STROR</name>
<protein>
    <submittedName>
        <fullName evidence="1">Uncharacterized protein</fullName>
    </submittedName>
</protein>
<proteinExistence type="predicted"/>
<accession>F9NZ50</accession>
<dbReference type="Proteomes" id="UP000003771">
    <property type="component" value="Unassembled WGS sequence"/>
</dbReference>
<organism evidence="1 2">
    <name type="scientific">Streptococcus mitis bv. 2 str. F0392</name>
    <dbReference type="NCBI Taxonomy" id="768726"/>
    <lineage>
        <taxon>Bacteria</taxon>
        <taxon>Bacillati</taxon>
        <taxon>Bacillota</taxon>
        <taxon>Bacilli</taxon>
        <taxon>Lactobacillales</taxon>
        <taxon>Streptococcaceae</taxon>
        <taxon>Streptococcus</taxon>
    </lineage>
</organism>
<gene>
    <name evidence="1" type="ORF">HMPREF9178_0915</name>
</gene>
<evidence type="ECO:0000313" key="2">
    <source>
        <dbReference type="Proteomes" id="UP000003771"/>
    </source>
</evidence>